<evidence type="ECO:0000313" key="1">
    <source>
        <dbReference type="EMBL" id="QOR56264.1"/>
    </source>
</evidence>
<dbReference type="Proteomes" id="UP000593635">
    <property type="component" value="Segment"/>
</dbReference>
<dbReference type="KEGG" id="vg:65132283"/>
<dbReference type="RefSeq" id="YP_010113745.1">
    <property type="nucleotide sequence ID" value="NC_055908.1"/>
</dbReference>
<reference evidence="1 2" key="1">
    <citation type="submission" date="2020-09" db="EMBL/GenBank/DDBJ databases">
        <authorList>
            <person name="Li C."/>
            <person name="Ding Y."/>
            <person name="Wu Q."/>
        </authorList>
    </citation>
    <scope>NUCLEOTIDE SEQUENCE [LARGE SCALE GENOMIC DNA]</scope>
</reference>
<keyword evidence="2" id="KW-1185">Reference proteome</keyword>
<accession>A0A7M1RQ64</accession>
<dbReference type="GeneID" id="65132283"/>
<sequence>MIEKDVFEFNTKIKVGIMYSLYTHLGLINDVDFSRLGDETLDCYLEGALRETTKDKRKDQWEKWYVGLMFEEKGFRGYIINKDKERLKEQLVHAMIDYRNPKFSIVGV</sequence>
<dbReference type="EMBL" id="MW012634">
    <property type="protein sequence ID" value="QOR56264.1"/>
    <property type="molecule type" value="Genomic_DNA"/>
</dbReference>
<organism evidence="1 2">
    <name type="scientific">Bacillus phage DLc1</name>
    <dbReference type="NCBI Taxonomy" id="2777318"/>
    <lineage>
        <taxon>Viruses</taxon>
        <taxon>Duplodnaviria</taxon>
        <taxon>Heunggongvirae</taxon>
        <taxon>Uroviricota</taxon>
        <taxon>Caudoviricetes</taxon>
        <taxon>Salasmaviridae</taxon>
        <taxon>Huangshavirus</taxon>
        <taxon>Huangshavirus dlcuna</taxon>
    </lineage>
</organism>
<proteinExistence type="predicted"/>
<protein>
    <submittedName>
        <fullName evidence="1">Uncharacterized protein</fullName>
    </submittedName>
</protein>
<evidence type="ECO:0000313" key="2">
    <source>
        <dbReference type="Proteomes" id="UP000593635"/>
    </source>
</evidence>
<name>A0A7M1RQ64_9CAUD</name>